<organism evidence="2 3">
    <name type="scientific">Bacteroides luti</name>
    <dbReference type="NCBI Taxonomy" id="1297750"/>
    <lineage>
        <taxon>Bacteria</taxon>
        <taxon>Pseudomonadati</taxon>
        <taxon>Bacteroidota</taxon>
        <taxon>Bacteroidia</taxon>
        <taxon>Bacteroidales</taxon>
        <taxon>Bacteroidaceae</taxon>
        <taxon>Bacteroides</taxon>
    </lineage>
</organism>
<feature type="transmembrane region" description="Helical" evidence="1">
    <location>
        <begin position="73"/>
        <end position="96"/>
    </location>
</feature>
<dbReference type="RefSeq" id="WP_073398939.1">
    <property type="nucleotide sequence ID" value="NZ_FQTV01000002.1"/>
</dbReference>
<gene>
    <name evidence="2" type="ORF">SAMN05444405_102130</name>
</gene>
<keyword evidence="1" id="KW-1133">Transmembrane helix</keyword>
<sequence>MKFITKLLFILNIAIWIGAGAACWVLTGSTLGSVILIGFVAFLIAWAISDEAIIVSCDDFMNPEWRIFTRRIFWATSASLICMGIFIFVCVAMDIFNMREFLNMKSS</sequence>
<evidence type="ECO:0000313" key="3">
    <source>
        <dbReference type="Proteomes" id="UP000184509"/>
    </source>
</evidence>
<protein>
    <submittedName>
        <fullName evidence="2">Uncharacterized protein</fullName>
    </submittedName>
</protein>
<accession>A0A1M4UN00</accession>
<keyword evidence="3" id="KW-1185">Reference proteome</keyword>
<dbReference type="EMBL" id="FQTV01000002">
    <property type="protein sequence ID" value="SHE58064.1"/>
    <property type="molecule type" value="Genomic_DNA"/>
</dbReference>
<keyword evidence="1" id="KW-0812">Transmembrane</keyword>
<proteinExistence type="predicted"/>
<evidence type="ECO:0000256" key="1">
    <source>
        <dbReference type="SAM" id="Phobius"/>
    </source>
</evidence>
<reference evidence="2 3" key="1">
    <citation type="submission" date="2016-11" db="EMBL/GenBank/DDBJ databases">
        <authorList>
            <person name="Jaros S."/>
            <person name="Januszkiewicz K."/>
            <person name="Wedrychowicz H."/>
        </authorList>
    </citation>
    <scope>NUCLEOTIDE SEQUENCE [LARGE SCALE GENOMIC DNA]</scope>
    <source>
        <strain evidence="2 3">DSM 26991</strain>
    </source>
</reference>
<dbReference type="Proteomes" id="UP000184509">
    <property type="component" value="Unassembled WGS sequence"/>
</dbReference>
<feature type="transmembrane region" description="Helical" evidence="1">
    <location>
        <begin position="7"/>
        <end position="27"/>
    </location>
</feature>
<keyword evidence="1" id="KW-0472">Membrane</keyword>
<evidence type="ECO:0000313" key="2">
    <source>
        <dbReference type="EMBL" id="SHE58064.1"/>
    </source>
</evidence>
<dbReference type="PROSITE" id="PS51257">
    <property type="entry name" value="PROKAR_LIPOPROTEIN"/>
    <property type="match status" value="1"/>
</dbReference>
<name>A0A1M4UN00_9BACE</name>
<dbReference type="AlphaFoldDB" id="A0A1M4UN00"/>
<feature type="transmembrane region" description="Helical" evidence="1">
    <location>
        <begin position="33"/>
        <end position="53"/>
    </location>
</feature>